<protein>
    <submittedName>
        <fullName evidence="2">Septum site-determining protein Ssd</fullName>
    </submittedName>
</protein>
<evidence type="ECO:0000313" key="2">
    <source>
        <dbReference type="EMBL" id="MFD2798475.1"/>
    </source>
</evidence>
<gene>
    <name evidence="2" type="primary">ssd</name>
    <name evidence="2" type="ORF">ACFS2C_03610</name>
</gene>
<dbReference type="Pfam" id="PF26563">
    <property type="entry name" value="Rv3660c_N"/>
    <property type="match status" value="1"/>
</dbReference>
<reference evidence="3" key="1">
    <citation type="journal article" date="2019" name="Int. J. Syst. Evol. Microbiol.">
        <title>The Global Catalogue of Microorganisms (GCM) 10K type strain sequencing project: providing services to taxonomists for standard genome sequencing and annotation.</title>
        <authorList>
            <consortium name="The Broad Institute Genomics Platform"/>
            <consortium name="The Broad Institute Genome Sequencing Center for Infectious Disease"/>
            <person name="Wu L."/>
            <person name="Ma J."/>
        </authorList>
    </citation>
    <scope>NUCLEOTIDE SEQUENCE [LARGE SCALE GENOMIC DNA]</scope>
    <source>
        <strain evidence="3">IBRC-M 10906</strain>
    </source>
</reference>
<dbReference type="Gene3D" id="3.40.50.300">
    <property type="entry name" value="P-loop containing nucleotide triphosphate hydrolases"/>
    <property type="match status" value="1"/>
</dbReference>
<comment type="caution">
    <text evidence="2">The sequence shown here is derived from an EMBL/GenBank/DDBJ whole genome shotgun (WGS) entry which is preliminary data.</text>
</comment>
<dbReference type="SUPFAM" id="SSF52540">
    <property type="entry name" value="P-loop containing nucleoside triphosphate hydrolases"/>
    <property type="match status" value="1"/>
</dbReference>
<organism evidence="2 3">
    <name type="scientific">Prauserella oleivorans</name>
    <dbReference type="NCBI Taxonomy" id="1478153"/>
    <lineage>
        <taxon>Bacteria</taxon>
        <taxon>Bacillati</taxon>
        <taxon>Actinomycetota</taxon>
        <taxon>Actinomycetes</taxon>
        <taxon>Pseudonocardiales</taxon>
        <taxon>Pseudonocardiaceae</taxon>
        <taxon>Prauserella</taxon>
    </lineage>
</organism>
<dbReference type="InterPro" id="IPR027417">
    <property type="entry name" value="P-loop_NTPase"/>
</dbReference>
<accession>A0ABW5W7I8</accession>
<feature type="domain" description="Rv3660c-like CheY-like N-terminal" evidence="1">
    <location>
        <begin position="12"/>
        <end position="114"/>
    </location>
</feature>
<dbReference type="Proteomes" id="UP001597478">
    <property type="component" value="Unassembled WGS sequence"/>
</dbReference>
<dbReference type="RefSeq" id="WP_377389324.1">
    <property type="nucleotide sequence ID" value="NZ_JBHSAN010000017.1"/>
</dbReference>
<dbReference type="InterPro" id="IPR022521">
    <property type="entry name" value="Rv3660c"/>
</dbReference>
<dbReference type="NCBIfam" id="TIGR03815">
    <property type="entry name" value="CpaE_hom_Actino"/>
    <property type="match status" value="1"/>
</dbReference>
<dbReference type="PANTHER" id="PTHR43384">
    <property type="entry name" value="SEPTUM SITE-DETERMINING PROTEIN MIND HOMOLOG, CHLOROPLASTIC-RELATED"/>
    <property type="match status" value="1"/>
</dbReference>
<evidence type="ECO:0000313" key="3">
    <source>
        <dbReference type="Proteomes" id="UP001597478"/>
    </source>
</evidence>
<dbReference type="EMBL" id="JBHUOF010000004">
    <property type="protein sequence ID" value="MFD2798475.1"/>
    <property type="molecule type" value="Genomic_DNA"/>
</dbReference>
<dbReference type="InterPro" id="IPR059050">
    <property type="entry name" value="Rv3660c_N"/>
</dbReference>
<name>A0ABW5W7I8_9PSEU</name>
<sequence>MQNNDRPLVVAAEGPVLDEIQRLAAAVGCDADQVADLEAARGRWTEAPLVLVDDAVAGAAAGLPKRDDVLLVCAGKPPPSAWRRAFVLGAEDVVALPDTDGVLVTALADVAEGPSPQRGRVLAVVGGRGGAGASVLAAAVALGVAKSGGDALLVDCDSLGGGIDLVLGAELEGGLRWPELRVQAGRVSMAALDDALPGIDHGAGRLAVLSCDRDGPGPAPDAVAAVVAAGTRAGRVVVCDLPREPGPSGDQVLRLADLVVLVVPAELRACVAASRVLANLGDSRGRVRVLARGPSLDGLTGRDVADAVGAPLLGWLRPDRRLAKALERGSFNPRRRSSLGAATRAVLDELHAA</sequence>
<proteinExistence type="predicted"/>
<dbReference type="PANTHER" id="PTHR43384:SF11">
    <property type="entry name" value="SEPTUM SITE DETERMINING PROTEIN"/>
    <property type="match status" value="1"/>
</dbReference>
<keyword evidence="3" id="KW-1185">Reference proteome</keyword>
<evidence type="ECO:0000259" key="1">
    <source>
        <dbReference type="Pfam" id="PF26563"/>
    </source>
</evidence>
<dbReference type="InterPro" id="IPR050625">
    <property type="entry name" value="ParA/MinD_ATPase"/>
</dbReference>